<organism evidence="1 2">
    <name type="scientific">Martelella mediterranea DSM 17316</name>
    <dbReference type="NCBI Taxonomy" id="1122214"/>
    <lineage>
        <taxon>Bacteria</taxon>
        <taxon>Pseudomonadati</taxon>
        <taxon>Pseudomonadota</taxon>
        <taxon>Alphaproteobacteria</taxon>
        <taxon>Hyphomicrobiales</taxon>
        <taxon>Aurantimonadaceae</taxon>
        <taxon>Martelella</taxon>
    </lineage>
</organism>
<dbReference type="KEGG" id="mmed:Mame_02967"/>
<proteinExistence type="predicted"/>
<name>A0A1U9Z3N8_9HYPH</name>
<keyword evidence="2" id="KW-1185">Reference proteome</keyword>
<reference evidence="1 2" key="1">
    <citation type="submission" date="2017-03" db="EMBL/GenBank/DDBJ databases">
        <title>Foreign affairs: Plasmid Transfer between Roseobacters and Rhizobia.</title>
        <authorList>
            <person name="Bartling P."/>
            <person name="Bunk B."/>
            <person name="Overmann J."/>
            <person name="Brinkmann H."/>
            <person name="Petersen J."/>
        </authorList>
    </citation>
    <scope>NUCLEOTIDE SEQUENCE [LARGE SCALE GENOMIC DNA]</scope>
    <source>
        <strain evidence="1 2">MACL11</strain>
    </source>
</reference>
<dbReference type="EMBL" id="CP020330">
    <property type="protein sequence ID" value="AQZ52288.1"/>
    <property type="molecule type" value="Genomic_DNA"/>
</dbReference>
<dbReference type="AlphaFoldDB" id="A0A1U9Z3N8"/>
<gene>
    <name evidence="1" type="ORF">Mame_02967</name>
</gene>
<sequence length="167" mass="18345">MTAIWKEGGFVENDPWVVETEERKAGEGERVLIPYADIIEHGVEGNEPVGVVLGPFDDPTRLAPYLDRITLVALTFPAFSDGRAFSQATLLRERLGYTGELRAVGDVLIDPLVHMLRCGFDSFAVTNETAIRRLGEGRLPAVTRYYQPAAKPAAAVPGYSWRRQAGA</sequence>
<dbReference type="OrthoDB" id="9800421at2"/>
<evidence type="ECO:0000313" key="2">
    <source>
        <dbReference type="Proteomes" id="UP000191135"/>
    </source>
</evidence>
<dbReference type="RefSeq" id="WP_018063281.1">
    <property type="nucleotide sequence ID" value="NZ_AQWH01000002.1"/>
</dbReference>
<evidence type="ECO:0008006" key="3">
    <source>
        <dbReference type="Google" id="ProtNLM"/>
    </source>
</evidence>
<dbReference type="Pfam" id="PF06073">
    <property type="entry name" value="DUF934"/>
    <property type="match status" value="1"/>
</dbReference>
<dbReference type="STRING" id="1122214.Mame_02967"/>
<dbReference type="eggNOG" id="COG3749">
    <property type="taxonomic scope" value="Bacteria"/>
</dbReference>
<dbReference type="Proteomes" id="UP000191135">
    <property type="component" value="Chromosome"/>
</dbReference>
<accession>A0A1U9Z3N8</accession>
<evidence type="ECO:0000313" key="1">
    <source>
        <dbReference type="EMBL" id="AQZ52288.1"/>
    </source>
</evidence>
<dbReference type="PIRSF" id="PIRSF030820">
    <property type="entry name" value="UCP030820"/>
    <property type="match status" value="1"/>
</dbReference>
<protein>
    <recommendedName>
        <fullName evidence="3">Oxidoreductase</fullName>
    </recommendedName>
</protein>
<dbReference type="InterPro" id="IPR008318">
    <property type="entry name" value="UCP030820"/>
</dbReference>